<protein>
    <submittedName>
        <fullName evidence="1">14625_t:CDS:1</fullName>
    </submittedName>
</protein>
<gene>
    <name evidence="1" type="ORF">ACOLOM_LOCUS11253</name>
</gene>
<evidence type="ECO:0000313" key="1">
    <source>
        <dbReference type="EMBL" id="CAG8723666.1"/>
    </source>
</evidence>
<dbReference type="Proteomes" id="UP000789525">
    <property type="component" value="Unassembled WGS sequence"/>
</dbReference>
<keyword evidence="2" id="KW-1185">Reference proteome</keyword>
<organism evidence="1 2">
    <name type="scientific">Acaulospora colombiana</name>
    <dbReference type="NCBI Taxonomy" id="27376"/>
    <lineage>
        <taxon>Eukaryota</taxon>
        <taxon>Fungi</taxon>
        <taxon>Fungi incertae sedis</taxon>
        <taxon>Mucoromycota</taxon>
        <taxon>Glomeromycotina</taxon>
        <taxon>Glomeromycetes</taxon>
        <taxon>Diversisporales</taxon>
        <taxon>Acaulosporaceae</taxon>
        <taxon>Acaulospora</taxon>
    </lineage>
</organism>
<sequence>MKPTPVGSILSLREGQSQLASRQTKWEAVEAFWREVELEEIEKDNQLLERKMDRVD</sequence>
<evidence type="ECO:0000313" key="2">
    <source>
        <dbReference type="Proteomes" id="UP000789525"/>
    </source>
</evidence>
<proteinExistence type="predicted"/>
<accession>A0ACA9PU03</accession>
<reference evidence="1" key="1">
    <citation type="submission" date="2021-06" db="EMBL/GenBank/DDBJ databases">
        <authorList>
            <person name="Kallberg Y."/>
            <person name="Tangrot J."/>
            <person name="Rosling A."/>
        </authorList>
    </citation>
    <scope>NUCLEOTIDE SEQUENCE</scope>
    <source>
        <strain evidence="1">CL356</strain>
    </source>
</reference>
<comment type="caution">
    <text evidence="1">The sequence shown here is derived from an EMBL/GenBank/DDBJ whole genome shotgun (WGS) entry which is preliminary data.</text>
</comment>
<dbReference type="EMBL" id="CAJVPT010039765">
    <property type="protein sequence ID" value="CAG8723666.1"/>
    <property type="molecule type" value="Genomic_DNA"/>
</dbReference>
<name>A0ACA9PU03_9GLOM</name>
<feature type="non-terminal residue" evidence="1">
    <location>
        <position position="56"/>
    </location>
</feature>